<reference evidence="1 3" key="1">
    <citation type="submission" date="2019-07" db="EMBL/GenBank/DDBJ databases">
        <title>Whole genome shotgun sequence of Cellulomonas hominis NBRC 16055.</title>
        <authorList>
            <person name="Hosoyama A."/>
            <person name="Uohara A."/>
            <person name="Ohji S."/>
            <person name="Ichikawa N."/>
        </authorList>
    </citation>
    <scope>NUCLEOTIDE SEQUENCE [LARGE SCALE GENOMIC DNA]</scope>
    <source>
        <strain evidence="1 3">NBRC 16055</strain>
    </source>
</reference>
<proteinExistence type="predicted"/>
<sequence>MSARPTEPVDLVLAAQQGVDPGDLVVEPSHEVLRETARAASLLVGARMRHRAPCLTAGVEWRVESGTLTFDTGAGGRLPPALVCAGTETLSGGTWALWSDLWDGADPAGQRQVTAELLALLTAPAVAA</sequence>
<evidence type="ECO:0000313" key="4">
    <source>
        <dbReference type="Proteomes" id="UP000564629"/>
    </source>
</evidence>
<protein>
    <submittedName>
        <fullName evidence="1">Uncharacterized protein</fullName>
    </submittedName>
</protein>
<accession>A0A511FFL9</accession>
<dbReference type="RefSeq" id="WP_146839721.1">
    <property type="nucleotide sequence ID" value="NZ_BJVQ01000059.1"/>
</dbReference>
<evidence type="ECO:0000313" key="1">
    <source>
        <dbReference type="EMBL" id="GEL48046.1"/>
    </source>
</evidence>
<dbReference type="Proteomes" id="UP000564629">
    <property type="component" value="Unassembled WGS sequence"/>
</dbReference>
<evidence type="ECO:0000313" key="2">
    <source>
        <dbReference type="EMBL" id="MBB5474778.1"/>
    </source>
</evidence>
<keyword evidence="3" id="KW-1185">Reference proteome</keyword>
<organism evidence="1 3">
    <name type="scientific">Cellulomonas hominis</name>
    <dbReference type="NCBI Taxonomy" id="156981"/>
    <lineage>
        <taxon>Bacteria</taxon>
        <taxon>Bacillati</taxon>
        <taxon>Actinomycetota</taxon>
        <taxon>Actinomycetes</taxon>
        <taxon>Micrococcales</taxon>
        <taxon>Cellulomonadaceae</taxon>
        <taxon>Cellulomonas</taxon>
    </lineage>
</organism>
<gene>
    <name evidence="1" type="ORF">CHO01_31620</name>
    <name evidence="2" type="ORF">HNR08_003514</name>
</gene>
<dbReference type="EMBL" id="BJVQ01000059">
    <property type="protein sequence ID" value="GEL48046.1"/>
    <property type="molecule type" value="Genomic_DNA"/>
</dbReference>
<evidence type="ECO:0000313" key="3">
    <source>
        <dbReference type="Proteomes" id="UP000321723"/>
    </source>
</evidence>
<reference evidence="2 4" key="2">
    <citation type="submission" date="2020-08" db="EMBL/GenBank/DDBJ databases">
        <title>Sequencing the genomes of 1000 actinobacteria strains.</title>
        <authorList>
            <person name="Klenk H.-P."/>
        </authorList>
    </citation>
    <scope>NUCLEOTIDE SEQUENCE [LARGE SCALE GENOMIC DNA]</scope>
    <source>
        <strain evidence="2 4">DSM 9581</strain>
    </source>
</reference>
<name>A0A511FFL9_9CELL</name>
<dbReference type="EMBL" id="JACHDN010000001">
    <property type="protein sequence ID" value="MBB5474778.1"/>
    <property type="molecule type" value="Genomic_DNA"/>
</dbReference>
<comment type="caution">
    <text evidence="1">The sequence shown here is derived from an EMBL/GenBank/DDBJ whole genome shotgun (WGS) entry which is preliminary data.</text>
</comment>
<dbReference type="AlphaFoldDB" id="A0A511FFL9"/>
<dbReference type="Proteomes" id="UP000321723">
    <property type="component" value="Unassembled WGS sequence"/>
</dbReference>